<dbReference type="EMBL" id="JAPWDO010000005">
    <property type="protein sequence ID" value="KAJ5471461.1"/>
    <property type="molecule type" value="Genomic_DNA"/>
</dbReference>
<evidence type="ECO:0000313" key="2">
    <source>
        <dbReference type="Proteomes" id="UP001147760"/>
    </source>
</evidence>
<dbReference type="AlphaFoldDB" id="A0A9W9WQ39"/>
<dbReference type="Proteomes" id="UP001147760">
    <property type="component" value="Unassembled WGS sequence"/>
</dbReference>
<sequence length="90" mass="9979">SRLLSVHSALNAIVHGNLRVIKRVMAVTRAVIDLRHRTPRHALRTATMRSSAKYNPCALQSVLQTPQVPRPMQMSPALLQPVTQVTYGLS</sequence>
<accession>A0A9W9WQ39</accession>
<protein>
    <submittedName>
        <fullName evidence="1">Uncharacterized protein</fullName>
    </submittedName>
</protein>
<comment type="caution">
    <text evidence="1">The sequence shown here is derived from an EMBL/GenBank/DDBJ whole genome shotgun (WGS) entry which is preliminary data.</text>
</comment>
<gene>
    <name evidence="1" type="ORF">N7530_008818</name>
</gene>
<proteinExistence type="predicted"/>
<feature type="non-terminal residue" evidence="1">
    <location>
        <position position="1"/>
    </location>
</feature>
<name>A0A9W9WQ39_9EURO</name>
<organism evidence="1 2">
    <name type="scientific">Penicillium desertorum</name>
    <dbReference type="NCBI Taxonomy" id="1303715"/>
    <lineage>
        <taxon>Eukaryota</taxon>
        <taxon>Fungi</taxon>
        <taxon>Dikarya</taxon>
        <taxon>Ascomycota</taxon>
        <taxon>Pezizomycotina</taxon>
        <taxon>Eurotiomycetes</taxon>
        <taxon>Eurotiomycetidae</taxon>
        <taxon>Eurotiales</taxon>
        <taxon>Aspergillaceae</taxon>
        <taxon>Penicillium</taxon>
    </lineage>
</organism>
<reference evidence="1" key="1">
    <citation type="submission" date="2022-12" db="EMBL/GenBank/DDBJ databases">
        <authorList>
            <person name="Petersen C."/>
        </authorList>
    </citation>
    <scope>NUCLEOTIDE SEQUENCE</scope>
    <source>
        <strain evidence="1">IBT 17660</strain>
    </source>
</reference>
<evidence type="ECO:0000313" key="1">
    <source>
        <dbReference type="EMBL" id="KAJ5471461.1"/>
    </source>
</evidence>
<reference evidence="1" key="2">
    <citation type="journal article" date="2023" name="IMA Fungus">
        <title>Comparative genomic study of the Penicillium genus elucidates a diverse pangenome and 15 lateral gene transfer events.</title>
        <authorList>
            <person name="Petersen C."/>
            <person name="Sorensen T."/>
            <person name="Nielsen M.R."/>
            <person name="Sondergaard T.E."/>
            <person name="Sorensen J.L."/>
            <person name="Fitzpatrick D.A."/>
            <person name="Frisvad J.C."/>
            <person name="Nielsen K.L."/>
        </authorList>
    </citation>
    <scope>NUCLEOTIDE SEQUENCE</scope>
    <source>
        <strain evidence="1">IBT 17660</strain>
    </source>
</reference>
<keyword evidence="2" id="KW-1185">Reference proteome</keyword>